<dbReference type="Proteomes" id="UP001314205">
    <property type="component" value="Unassembled WGS sequence"/>
</dbReference>
<evidence type="ECO:0000313" key="8">
    <source>
        <dbReference type="Proteomes" id="UP001314205"/>
    </source>
</evidence>
<evidence type="ECO:0000256" key="5">
    <source>
        <dbReference type="SAM" id="Phobius"/>
    </source>
</evidence>
<feature type="transmembrane region" description="Helical" evidence="5">
    <location>
        <begin position="422"/>
        <end position="445"/>
    </location>
</feature>
<dbReference type="PROSITE" id="PS50850">
    <property type="entry name" value="MFS"/>
    <property type="match status" value="1"/>
</dbReference>
<proteinExistence type="predicted"/>
<feature type="transmembrane region" description="Helical" evidence="5">
    <location>
        <begin position="187"/>
        <end position="211"/>
    </location>
</feature>
<dbReference type="InterPro" id="IPR020846">
    <property type="entry name" value="MFS_dom"/>
</dbReference>
<keyword evidence="4 5" id="KW-0472">Membrane</keyword>
<evidence type="ECO:0000256" key="1">
    <source>
        <dbReference type="ARBA" id="ARBA00004141"/>
    </source>
</evidence>
<evidence type="ECO:0000256" key="2">
    <source>
        <dbReference type="ARBA" id="ARBA00022692"/>
    </source>
</evidence>
<dbReference type="PANTHER" id="PTHR24064">
    <property type="entry name" value="SOLUTE CARRIER FAMILY 22 MEMBER"/>
    <property type="match status" value="1"/>
</dbReference>
<feature type="transmembrane region" description="Helical" evidence="5">
    <location>
        <begin position="397"/>
        <end position="416"/>
    </location>
</feature>
<reference evidence="7 8" key="1">
    <citation type="submission" date="2023-11" db="EMBL/GenBank/DDBJ databases">
        <authorList>
            <person name="Hedman E."/>
            <person name="Englund M."/>
            <person name="Stromberg M."/>
            <person name="Nyberg Akerstrom W."/>
            <person name="Nylinder S."/>
            <person name="Jareborg N."/>
            <person name="Kallberg Y."/>
            <person name="Kronander E."/>
        </authorList>
    </citation>
    <scope>NUCLEOTIDE SEQUENCE [LARGE SCALE GENOMIC DNA]</scope>
</reference>
<feature type="domain" description="Major facilitator superfamily (MFS) profile" evidence="6">
    <location>
        <begin position="31"/>
        <end position="510"/>
    </location>
</feature>
<dbReference type="InterPro" id="IPR036259">
    <property type="entry name" value="MFS_trans_sf"/>
</dbReference>
<evidence type="ECO:0000259" key="6">
    <source>
        <dbReference type="PROSITE" id="PS50850"/>
    </source>
</evidence>
<accession>A0AAV1KWR3</accession>
<dbReference type="Gene3D" id="1.20.1250.20">
    <property type="entry name" value="MFS general substrate transporter like domains"/>
    <property type="match status" value="1"/>
</dbReference>
<feature type="transmembrane region" description="Helical" evidence="5">
    <location>
        <begin position="481"/>
        <end position="502"/>
    </location>
</feature>
<keyword evidence="3 5" id="KW-1133">Transmembrane helix</keyword>
<evidence type="ECO:0000256" key="3">
    <source>
        <dbReference type="ARBA" id="ARBA00022989"/>
    </source>
</evidence>
<dbReference type="SUPFAM" id="SSF103473">
    <property type="entry name" value="MFS general substrate transporter"/>
    <property type="match status" value="1"/>
</dbReference>
<keyword evidence="8" id="KW-1185">Reference proteome</keyword>
<gene>
    <name evidence="7" type="ORF">PARMNEM_LOCUS8076</name>
</gene>
<dbReference type="EMBL" id="CAVLGL010000081">
    <property type="protein sequence ID" value="CAK1587220.1"/>
    <property type="molecule type" value="Genomic_DNA"/>
</dbReference>
<sequence length="550" mass="62441">MGADNFETSKKDEIEIIETMEKFGKYQKVQYIYACLSAIFITMIHINYVFVAGDLNYRCRISECENQYAVYNATWLPNSTVDRCTRPKLNENFVVGQSCTNESFTDAVEECTDWVYETNNTVIATLNLACQPWKYNLIGTIHNVGMLLATISSGWLTDRFGRKLTLIICSVGSCIGNLKAFTSSYYVYVFIEMLEAAVAGGSYTAAMVLMIEIGGKKNRILSGVLFAYAVYMGESIFACIAMFVPYWKNLIRIIYSPPIIFISYIFLLKESPRWQILNGRVKDAKSTLLHIAKVNNININKQKLANLNEEGLKKEFKIENYEHKETYRDVWKSKQILKRVLIGSFCRFTASFVYYGLMVNSVYLPGNKYTNFMLSTVMSYPGELTSMYLMNRIGRKLPMMYGYFICGLLCVASAWIPEDYTWLKISSFLFGKLLVSVCYTGIVTYTMELFPTSVRGTLLGVCALASSIGNMFAPLTPILNTVSVILPSMFFGGFAIISGALLTQTPETKDLQLMDTIEQVEKSTKLQERRRRNIRMKGEENYGFDNNIVA</sequence>
<feature type="transmembrane region" description="Helical" evidence="5">
    <location>
        <begin position="223"/>
        <end position="244"/>
    </location>
</feature>
<evidence type="ECO:0000313" key="7">
    <source>
        <dbReference type="EMBL" id="CAK1587220.1"/>
    </source>
</evidence>
<dbReference type="InterPro" id="IPR005828">
    <property type="entry name" value="MFS_sugar_transport-like"/>
</dbReference>
<feature type="transmembrane region" description="Helical" evidence="5">
    <location>
        <begin position="250"/>
        <end position="268"/>
    </location>
</feature>
<protein>
    <recommendedName>
        <fullName evidence="6">Major facilitator superfamily (MFS) profile domain-containing protein</fullName>
    </recommendedName>
</protein>
<name>A0AAV1KWR3_9NEOP</name>
<evidence type="ECO:0000256" key="4">
    <source>
        <dbReference type="ARBA" id="ARBA00023136"/>
    </source>
</evidence>
<dbReference type="AlphaFoldDB" id="A0AAV1KWR3"/>
<keyword evidence="2 5" id="KW-0812">Transmembrane</keyword>
<comment type="caution">
    <text evidence="7">The sequence shown here is derived from an EMBL/GenBank/DDBJ whole genome shotgun (WGS) entry which is preliminary data.</text>
</comment>
<organism evidence="7 8">
    <name type="scientific">Parnassius mnemosyne</name>
    <name type="common">clouded apollo</name>
    <dbReference type="NCBI Taxonomy" id="213953"/>
    <lineage>
        <taxon>Eukaryota</taxon>
        <taxon>Metazoa</taxon>
        <taxon>Ecdysozoa</taxon>
        <taxon>Arthropoda</taxon>
        <taxon>Hexapoda</taxon>
        <taxon>Insecta</taxon>
        <taxon>Pterygota</taxon>
        <taxon>Neoptera</taxon>
        <taxon>Endopterygota</taxon>
        <taxon>Lepidoptera</taxon>
        <taxon>Glossata</taxon>
        <taxon>Ditrysia</taxon>
        <taxon>Papilionoidea</taxon>
        <taxon>Papilionidae</taxon>
        <taxon>Parnassiinae</taxon>
        <taxon>Parnassini</taxon>
        <taxon>Parnassius</taxon>
        <taxon>Driopa</taxon>
    </lineage>
</organism>
<dbReference type="GO" id="GO:0022857">
    <property type="term" value="F:transmembrane transporter activity"/>
    <property type="evidence" value="ECO:0007669"/>
    <property type="project" value="InterPro"/>
</dbReference>
<feature type="transmembrane region" description="Helical" evidence="5">
    <location>
        <begin position="336"/>
        <end position="357"/>
    </location>
</feature>
<feature type="transmembrane region" description="Helical" evidence="5">
    <location>
        <begin position="31"/>
        <end position="51"/>
    </location>
</feature>
<dbReference type="GO" id="GO:0016020">
    <property type="term" value="C:membrane"/>
    <property type="evidence" value="ECO:0007669"/>
    <property type="project" value="UniProtKB-SubCell"/>
</dbReference>
<comment type="subcellular location">
    <subcellularLocation>
        <location evidence="1">Membrane</location>
        <topology evidence="1">Multi-pass membrane protein</topology>
    </subcellularLocation>
</comment>
<dbReference type="Pfam" id="PF00083">
    <property type="entry name" value="Sugar_tr"/>
    <property type="match status" value="1"/>
</dbReference>